<dbReference type="InterPro" id="IPR036388">
    <property type="entry name" value="WH-like_DNA-bd_sf"/>
</dbReference>
<sequence length="246" mass="26746">MESTIVKGVNVLELLVRSRGSVRLSVIAEELKLPKSGVHRLLGTLIELGFVQQDADSGRYSTTLKLWEWGQNIIADHPAKRAAAPYMQELHRLTQETINLLVLDGDEVLFLDKILAARPLRFSTQPGSRALAVMTAPGKAMLAHEPDAEQIIQHSIATRPRAQGLDPRQIMADLEEVRTKGYTSANGSWTVGICSYGAPIMGRDGRAAAAISVTAPTERVDPAKDAQIVEALLYTCARIAETVGEL</sequence>
<dbReference type="SMART" id="SM00346">
    <property type="entry name" value="HTH_ICLR"/>
    <property type="match status" value="1"/>
</dbReference>
<dbReference type="RefSeq" id="WP_408078986.1">
    <property type="nucleotide sequence ID" value="NZ_JBELQC010000002.1"/>
</dbReference>
<dbReference type="InterPro" id="IPR014757">
    <property type="entry name" value="Tscrpt_reg_IclR_C"/>
</dbReference>
<dbReference type="PANTHER" id="PTHR30136">
    <property type="entry name" value="HELIX-TURN-HELIX TRANSCRIPTIONAL REGULATOR, ICLR FAMILY"/>
    <property type="match status" value="1"/>
</dbReference>
<evidence type="ECO:0000259" key="5">
    <source>
        <dbReference type="PROSITE" id="PS51078"/>
    </source>
</evidence>
<feature type="domain" description="HTH iclR-type" evidence="4">
    <location>
        <begin position="2"/>
        <end position="64"/>
    </location>
</feature>
<dbReference type="PANTHER" id="PTHR30136:SF24">
    <property type="entry name" value="HTH-TYPE TRANSCRIPTIONAL REPRESSOR ALLR"/>
    <property type="match status" value="1"/>
</dbReference>
<dbReference type="EMBL" id="JBELQC010000002">
    <property type="protein sequence ID" value="MFL9841871.1"/>
    <property type="molecule type" value="Genomic_DNA"/>
</dbReference>
<gene>
    <name evidence="6" type="ORF">ABS767_12925</name>
</gene>
<keyword evidence="2" id="KW-0238">DNA-binding</keyword>
<evidence type="ECO:0000256" key="1">
    <source>
        <dbReference type="ARBA" id="ARBA00023015"/>
    </source>
</evidence>
<dbReference type="Gene3D" id="3.30.450.40">
    <property type="match status" value="1"/>
</dbReference>
<dbReference type="InterPro" id="IPR005471">
    <property type="entry name" value="Tscrpt_reg_IclR_N"/>
</dbReference>
<evidence type="ECO:0000256" key="2">
    <source>
        <dbReference type="ARBA" id="ARBA00023125"/>
    </source>
</evidence>
<dbReference type="InterPro" id="IPR050707">
    <property type="entry name" value="HTH_MetabolicPath_Reg"/>
</dbReference>
<protein>
    <submittedName>
        <fullName evidence="6">IclR family transcriptional regulator</fullName>
    </submittedName>
</protein>
<evidence type="ECO:0000313" key="7">
    <source>
        <dbReference type="Proteomes" id="UP001629244"/>
    </source>
</evidence>
<dbReference type="SUPFAM" id="SSF46785">
    <property type="entry name" value="Winged helix' DNA-binding domain"/>
    <property type="match status" value="1"/>
</dbReference>
<reference evidence="6 7" key="1">
    <citation type="submission" date="2024-06" db="EMBL/GenBank/DDBJ databases">
        <authorList>
            <person name="Kaempfer P."/>
            <person name="Viver T."/>
        </authorList>
    </citation>
    <scope>NUCLEOTIDE SEQUENCE [LARGE SCALE GENOMIC DNA]</scope>
    <source>
        <strain evidence="6 7">ST-64</strain>
    </source>
</reference>
<keyword evidence="7" id="KW-1185">Reference proteome</keyword>
<feature type="domain" description="IclR-ED" evidence="5">
    <location>
        <begin position="65"/>
        <end position="245"/>
    </location>
</feature>
<dbReference type="SUPFAM" id="SSF55781">
    <property type="entry name" value="GAF domain-like"/>
    <property type="match status" value="1"/>
</dbReference>
<dbReference type="PROSITE" id="PS51078">
    <property type="entry name" value="ICLR_ED"/>
    <property type="match status" value="1"/>
</dbReference>
<evidence type="ECO:0000313" key="6">
    <source>
        <dbReference type="EMBL" id="MFL9841871.1"/>
    </source>
</evidence>
<keyword evidence="3" id="KW-0804">Transcription</keyword>
<evidence type="ECO:0000259" key="4">
    <source>
        <dbReference type="PROSITE" id="PS51077"/>
    </source>
</evidence>
<comment type="caution">
    <text evidence="6">The sequence shown here is derived from an EMBL/GenBank/DDBJ whole genome shotgun (WGS) entry which is preliminary data.</text>
</comment>
<organism evidence="6 7">
    <name type="scientific">Sphingomonas plantiphila</name>
    <dbReference type="NCBI Taxonomy" id="3163295"/>
    <lineage>
        <taxon>Bacteria</taxon>
        <taxon>Pseudomonadati</taxon>
        <taxon>Pseudomonadota</taxon>
        <taxon>Alphaproteobacteria</taxon>
        <taxon>Sphingomonadales</taxon>
        <taxon>Sphingomonadaceae</taxon>
        <taxon>Sphingomonas</taxon>
    </lineage>
</organism>
<dbReference type="Proteomes" id="UP001629244">
    <property type="component" value="Unassembled WGS sequence"/>
</dbReference>
<dbReference type="InterPro" id="IPR029016">
    <property type="entry name" value="GAF-like_dom_sf"/>
</dbReference>
<proteinExistence type="predicted"/>
<evidence type="ECO:0000256" key="3">
    <source>
        <dbReference type="ARBA" id="ARBA00023163"/>
    </source>
</evidence>
<keyword evidence="1" id="KW-0805">Transcription regulation</keyword>
<dbReference type="InterPro" id="IPR036390">
    <property type="entry name" value="WH_DNA-bd_sf"/>
</dbReference>
<dbReference type="Pfam" id="PF01614">
    <property type="entry name" value="IclR_C"/>
    <property type="match status" value="1"/>
</dbReference>
<dbReference type="Pfam" id="PF09339">
    <property type="entry name" value="HTH_IclR"/>
    <property type="match status" value="1"/>
</dbReference>
<dbReference type="Gene3D" id="1.10.10.10">
    <property type="entry name" value="Winged helix-like DNA-binding domain superfamily/Winged helix DNA-binding domain"/>
    <property type="match status" value="1"/>
</dbReference>
<name>A0ABW8YNL2_9SPHN</name>
<accession>A0ABW8YNL2</accession>
<dbReference type="PROSITE" id="PS51077">
    <property type="entry name" value="HTH_ICLR"/>
    <property type="match status" value="1"/>
</dbReference>